<evidence type="ECO:0000313" key="8">
    <source>
        <dbReference type="Proteomes" id="UP000029781"/>
    </source>
</evidence>
<dbReference type="Gene3D" id="3.40.50.300">
    <property type="entry name" value="P-loop containing nucleotide triphosphate hydrolases"/>
    <property type="match status" value="1"/>
</dbReference>
<proteinExistence type="predicted"/>
<dbReference type="EMBL" id="GU244497">
    <property type="protein sequence ID" value="ADO67513.1"/>
    <property type="molecule type" value="Genomic_DNA"/>
</dbReference>
<dbReference type="SUPFAM" id="SSF52540">
    <property type="entry name" value="P-loop containing nucleoside triphosphate hydrolases"/>
    <property type="match status" value="1"/>
</dbReference>
<dbReference type="GO" id="GO:0000049">
    <property type="term" value="F:tRNA binding"/>
    <property type="evidence" value="ECO:0007669"/>
    <property type="project" value="TreeGrafter"/>
</dbReference>
<keyword evidence="2" id="KW-0547">Nucleotide-binding</keyword>
<dbReference type="PANTHER" id="PTHR42854:SF3">
    <property type="entry name" value="EUKARYOTIC TRANSLATION INITIATION FACTOR 2 SUBUNIT 3-RELATED"/>
    <property type="match status" value="1"/>
</dbReference>
<feature type="domain" description="Tr-type G" evidence="6">
    <location>
        <begin position="16"/>
        <end position="204"/>
    </location>
</feature>
<reference evidence="7 8" key="1">
    <citation type="journal article" date="2010" name="Proc. Natl. Acad. Sci. U.S.A.">
        <title>Giant virus with a remarkable complement of genes infects marine zooplankton.</title>
        <authorList>
            <person name="Fischer M.G."/>
            <person name="Allen M.J."/>
            <person name="Wilson W.H."/>
            <person name="Suttle C.A."/>
        </authorList>
    </citation>
    <scope>NUCLEOTIDE SEQUENCE [LARGE SCALE GENOMIC DNA]</scope>
    <source>
        <strain evidence="7 8">BV-PW1</strain>
    </source>
</reference>
<dbReference type="SUPFAM" id="SSF50447">
    <property type="entry name" value="Translation proteins"/>
    <property type="match status" value="1"/>
</dbReference>
<organism evidence="7 8">
    <name type="scientific">Cafeteria roenbergensis virus (strain BV-PW1)</name>
    <name type="common">CroV</name>
    <dbReference type="NCBI Taxonomy" id="693272"/>
    <lineage>
        <taxon>Viruses</taxon>
        <taxon>Varidnaviria</taxon>
        <taxon>Bamfordvirae</taxon>
        <taxon>Nucleocytoviricota</taxon>
        <taxon>Megaviricetes</taxon>
        <taxon>Imitervirales</taxon>
        <taxon>Mimiviridae</taxon>
        <taxon>Aliimimivirinae</taxon>
        <taxon>Rheavirus</taxon>
        <taxon>Rheavirus sinusmexicani</taxon>
    </lineage>
</organism>
<dbReference type="GO" id="GO:0003924">
    <property type="term" value="F:GTPase activity"/>
    <property type="evidence" value="ECO:0007669"/>
    <property type="project" value="InterPro"/>
</dbReference>
<dbReference type="InterPro" id="IPR000795">
    <property type="entry name" value="T_Tr_GTP-bd_dom"/>
</dbReference>
<keyword evidence="8" id="KW-1185">Reference proteome</keyword>
<dbReference type="PROSITE" id="PS51722">
    <property type="entry name" value="G_TR_2"/>
    <property type="match status" value="1"/>
</dbReference>
<dbReference type="PRINTS" id="PR00315">
    <property type="entry name" value="ELONGATNFCT"/>
</dbReference>
<dbReference type="GO" id="GO:0005525">
    <property type="term" value="F:GTP binding"/>
    <property type="evidence" value="ECO:0007669"/>
    <property type="project" value="UniProtKB-KW"/>
</dbReference>
<name>E3T5Q0_CROVB</name>
<dbReference type="PANTHER" id="PTHR42854">
    <property type="entry name" value="EUKARYOTIC TRANSLATION INITIATION FACTOR 2 SUBUNIT 3 FAMILY MEMBER"/>
    <property type="match status" value="1"/>
</dbReference>
<protein>
    <recommendedName>
        <fullName evidence="1">protein-synthesizing GTPase</fullName>
        <ecNumber evidence="1">3.6.5.3</ecNumber>
    </recommendedName>
</protein>
<dbReference type="Gene3D" id="2.40.30.10">
    <property type="entry name" value="Translation factors"/>
    <property type="match status" value="2"/>
</dbReference>
<dbReference type="InterPro" id="IPR009000">
    <property type="entry name" value="Transl_B-barrel_sf"/>
</dbReference>
<gene>
    <name evidence="7" type="ORF">crov479</name>
</gene>
<keyword evidence="3" id="KW-0648">Protein biosynthesis</keyword>
<dbReference type="InterPro" id="IPR015256">
    <property type="entry name" value="eIF2g_C"/>
</dbReference>
<dbReference type="RefSeq" id="YP_003970112.1">
    <property type="nucleotide sequence ID" value="NC_014637.1"/>
</dbReference>
<dbReference type="KEGG" id="vg:9887882"/>
<evidence type="ECO:0000259" key="6">
    <source>
        <dbReference type="PROSITE" id="PS51722"/>
    </source>
</evidence>
<dbReference type="GeneID" id="9887882"/>
<organismHost>
    <name type="scientific">Cafeteria roenbergensis</name>
    <name type="common">Marine flagellate</name>
    <dbReference type="NCBI Taxonomy" id="33653"/>
</organismHost>
<dbReference type="Proteomes" id="UP000029781">
    <property type="component" value="Segment"/>
</dbReference>
<accession>E3T5Q0</accession>
<evidence type="ECO:0000256" key="2">
    <source>
        <dbReference type="ARBA" id="ARBA00022741"/>
    </source>
</evidence>
<comment type="catalytic activity">
    <reaction evidence="5">
        <text>GTP + H2O = GDP + phosphate + H(+)</text>
        <dbReference type="Rhea" id="RHEA:19669"/>
        <dbReference type="ChEBI" id="CHEBI:15377"/>
        <dbReference type="ChEBI" id="CHEBI:15378"/>
        <dbReference type="ChEBI" id="CHEBI:37565"/>
        <dbReference type="ChEBI" id="CHEBI:43474"/>
        <dbReference type="ChEBI" id="CHEBI:58189"/>
        <dbReference type="EC" id="3.6.5.3"/>
    </reaction>
</comment>
<dbReference type="EC" id="3.6.5.3" evidence="1"/>
<evidence type="ECO:0000256" key="5">
    <source>
        <dbReference type="ARBA" id="ARBA00048107"/>
    </source>
</evidence>
<dbReference type="InterPro" id="IPR050543">
    <property type="entry name" value="eIF2G"/>
</dbReference>
<evidence type="ECO:0000256" key="3">
    <source>
        <dbReference type="ARBA" id="ARBA00022917"/>
    </source>
</evidence>
<keyword evidence="4" id="KW-0342">GTP-binding</keyword>
<evidence type="ECO:0000313" key="7">
    <source>
        <dbReference type="EMBL" id="ADO67513.1"/>
    </source>
</evidence>
<evidence type="ECO:0000256" key="4">
    <source>
        <dbReference type="ARBA" id="ARBA00023134"/>
    </source>
</evidence>
<dbReference type="Pfam" id="PF00009">
    <property type="entry name" value="GTP_EFTU"/>
    <property type="match status" value="1"/>
</dbReference>
<sequence length="411" mass="45793">MSNTHITININNLNNQPIMNIGCLGSVSHGKSTLVKLLTGKTTQQHSKEKVRNITMKVGYANAKIYQDSNDNYVLNETNKLVHHFSFVDCPGHHELIEVMMTGANLMNGGIVVVAGNQSINNQPQLRQHLLTAKLVGIPKLIFILNKLDLITKTLALERKYELEEYLKTLDIKHPIIIPMALNLGFNKKYLLDAIMKEFPPEIKKNTNETPIFSISRSFDINRSGISPLKMKGGVVGGSIITGKLNNGDDIMISPGQIKFNKVKGEWLNKPFISKVITLKSDNENLSNITTGGLTAVGLEIDPFFTQTDRLKGQILHSKNNPIKCLSKLTCQVITLDKYTFQINQNYYLQIGCSTVQGKILQINKNKITFNLNKLVPIYKGLRVLISNKQNKMIELIGVGDIIESGLNKTG</sequence>
<evidence type="ECO:0000256" key="1">
    <source>
        <dbReference type="ARBA" id="ARBA00011986"/>
    </source>
</evidence>
<dbReference type="Pfam" id="PF09173">
    <property type="entry name" value="eIF2_C"/>
    <property type="match status" value="1"/>
</dbReference>
<dbReference type="InterPro" id="IPR027417">
    <property type="entry name" value="P-loop_NTPase"/>
</dbReference>